<evidence type="ECO:0000313" key="2">
    <source>
        <dbReference type="EMBL" id="KYG63430.1"/>
    </source>
</evidence>
<evidence type="ECO:0000256" key="1">
    <source>
        <dbReference type="SAM" id="SignalP"/>
    </source>
</evidence>
<evidence type="ECO:0000313" key="3">
    <source>
        <dbReference type="Proteomes" id="UP000075391"/>
    </source>
</evidence>
<dbReference type="Proteomes" id="UP000075391">
    <property type="component" value="Unassembled WGS sequence"/>
</dbReference>
<name>A0A150WII5_BDEBC</name>
<feature type="chain" id="PRO_5007572953" evidence="1">
    <location>
        <begin position="20"/>
        <end position="95"/>
    </location>
</feature>
<protein>
    <submittedName>
        <fullName evidence="2">Uncharacterized protein</fullName>
    </submittedName>
</protein>
<proteinExistence type="predicted"/>
<comment type="caution">
    <text evidence="2">The sequence shown here is derived from an EMBL/GenBank/DDBJ whole genome shotgun (WGS) entry which is preliminary data.</text>
</comment>
<dbReference type="EMBL" id="LUKF01000014">
    <property type="protein sequence ID" value="KYG63430.1"/>
    <property type="molecule type" value="Genomic_DNA"/>
</dbReference>
<sequence>MKQLIAMVTVVLSFSAANAASNCVSEMMKKTHGDRELASQLCRLGEATCNVSEIIRQNNGINYADAIQLCAKAAGPDRSEFEACIRSGKNYSDCN</sequence>
<dbReference type="AlphaFoldDB" id="A0A150WII5"/>
<dbReference type="OrthoDB" id="9835943at2"/>
<accession>A0A150WII5</accession>
<gene>
    <name evidence="2" type="ORF">AZI85_05210</name>
</gene>
<keyword evidence="1" id="KW-0732">Signal</keyword>
<reference evidence="2 3" key="1">
    <citation type="submission" date="2016-03" db="EMBL/GenBank/DDBJ databases">
        <authorList>
            <person name="Ploux O."/>
        </authorList>
    </citation>
    <scope>NUCLEOTIDE SEQUENCE [LARGE SCALE GENOMIC DNA]</scope>
    <source>
        <strain evidence="2 3">BER2</strain>
    </source>
</reference>
<dbReference type="RefSeq" id="WP_063243779.1">
    <property type="nucleotide sequence ID" value="NZ_CP168967.1"/>
</dbReference>
<feature type="signal peptide" evidence="1">
    <location>
        <begin position="1"/>
        <end position="19"/>
    </location>
</feature>
<organism evidence="2 3">
    <name type="scientific">Bdellovibrio bacteriovorus</name>
    <dbReference type="NCBI Taxonomy" id="959"/>
    <lineage>
        <taxon>Bacteria</taxon>
        <taxon>Pseudomonadati</taxon>
        <taxon>Bdellovibrionota</taxon>
        <taxon>Bdellovibrionia</taxon>
        <taxon>Bdellovibrionales</taxon>
        <taxon>Pseudobdellovibrionaceae</taxon>
        <taxon>Bdellovibrio</taxon>
    </lineage>
</organism>